<dbReference type="GO" id="GO:0016787">
    <property type="term" value="F:hydrolase activity"/>
    <property type="evidence" value="ECO:0007669"/>
    <property type="project" value="UniProtKB-KW"/>
</dbReference>
<comment type="cofactor">
    <cofactor evidence="1">
        <name>Zn(2+)</name>
        <dbReference type="ChEBI" id="CHEBI:29105"/>
    </cofactor>
</comment>
<dbReference type="Gene3D" id="1.10.150.900">
    <property type="match status" value="1"/>
</dbReference>
<reference evidence="7" key="1">
    <citation type="submission" date="2020-05" db="EMBL/GenBank/DDBJ databases">
        <authorList>
            <person name="Chiriac C."/>
            <person name="Salcher M."/>
            <person name="Ghai R."/>
            <person name="Kavagutti S V."/>
        </authorList>
    </citation>
    <scope>NUCLEOTIDE SEQUENCE</scope>
</reference>
<dbReference type="PANTHER" id="PTHR43808">
    <property type="entry name" value="ACETYLORNITHINE DEACETYLASE"/>
    <property type="match status" value="1"/>
</dbReference>
<dbReference type="SUPFAM" id="SSF55031">
    <property type="entry name" value="Bacterial exopeptidase dimerisation domain"/>
    <property type="match status" value="1"/>
</dbReference>
<keyword evidence="5" id="KW-0862">Zinc</keyword>
<dbReference type="Gene3D" id="3.30.70.360">
    <property type="match status" value="1"/>
</dbReference>
<dbReference type="PROSITE" id="PS00758">
    <property type="entry name" value="ARGE_DAPE_CPG2_1"/>
    <property type="match status" value="1"/>
</dbReference>
<evidence type="ECO:0000313" key="7">
    <source>
        <dbReference type="EMBL" id="CAB4956941.1"/>
    </source>
</evidence>
<evidence type="ECO:0000256" key="3">
    <source>
        <dbReference type="ARBA" id="ARBA00022723"/>
    </source>
</evidence>
<evidence type="ECO:0000256" key="4">
    <source>
        <dbReference type="ARBA" id="ARBA00022801"/>
    </source>
</evidence>
<dbReference type="FunFam" id="1.10.150.900:FF:000002">
    <property type="entry name" value="M20/M25/M40 family peptidase"/>
    <property type="match status" value="1"/>
</dbReference>
<dbReference type="InterPro" id="IPR002933">
    <property type="entry name" value="Peptidase_M20"/>
</dbReference>
<accession>A0A6J7KN91</accession>
<evidence type="ECO:0000259" key="6">
    <source>
        <dbReference type="Pfam" id="PF07687"/>
    </source>
</evidence>
<dbReference type="InterPro" id="IPR001261">
    <property type="entry name" value="ArgE/DapE_CS"/>
</dbReference>
<dbReference type="InterPro" id="IPR050072">
    <property type="entry name" value="Peptidase_M20A"/>
</dbReference>
<dbReference type="InterPro" id="IPR036264">
    <property type="entry name" value="Bact_exopeptidase_dim_dom"/>
</dbReference>
<dbReference type="Pfam" id="PF01546">
    <property type="entry name" value="Peptidase_M20"/>
    <property type="match status" value="1"/>
</dbReference>
<dbReference type="EMBL" id="CAFBNE010000062">
    <property type="protein sequence ID" value="CAB4956941.1"/>
    <property type="molecule type" value="Genomic_DNA"/>
</dbReference>
<dbReference type="SUPFAM" id="SSF53187">
    <property type="entry name" value="Zn-dependent exopeptidases"/>
    <property type="match status" value="1"/>
</dbReference>
<organism evidence="7">
    <name type="scientific">freshwater metagenome</name>
    <dbReference type="NCBI Taxonomy" id="449393"/>
    <lineage>
        <taxon>unclassified sequences</taxon>
        <taxon>metagenomes</taxon>
        <taxon>ecological metagenomes</taxon>
    </lineage>
</organism>
<evidence type="ECO:0000256" key="2">
    <source>
        <dbReference type="ARBA" id="ARBA00006247"/>
    </source>
</evidence>
<evidence type="ECO:0000256" key="1">
    <source>
        <dbReference type="ARBA" id="ARBA00001947"/>
    </source>
</evidence>
<gene>
    <name evidence="7" type="ORF">UFOPK3772_01933</name>
</gene>
<dbReference type="NCBIfam" id="NF005913">
    <property type="entry name" value="PRK07906.1"/>
    <property type="match status" value="1"/>
</dbReference>
<proteinExistence type="inferred from homology"/>
<feature type="domain" description="Peptidase M20 dimerisation" evidence="6">
    <location>
        <begin position="230"/>
        <end position="356"/>
    </location>
</feature>
<dbReference type="PANTHER" id="PTHR43808:SF8">
    <property type="entry name" value="PEPTIDASE M20 DIMERISATION DOMAIN-CONTAINING PROTEIN"/>
    <property type="match status" value="1"/>
</dbReference>
<protein>
    <submittedName>
        <fullName evidence="7">Unannotated protein</fullName>
    </submittedName>
</protein>
<dbReference type="Pfam" id="PF07687">
    <property type="entry name" value="M20_dimer"/>
    <property type="match status" value="1"/>
</dbReference>
<dbReference type="GO" id="GO:0046872">
    <property type="term" value="F:metal ion binding"/>
    <property type="evidence" value="ECO:0007669"/>
    <property type="project" value="UniProtKB-KW"/>
</dbReference>
<dbReference type="InterPro" id="IPR011650">
    <property type="entry name" value="Peptidase_M20_dimer"/>
</dbReference>
<sequence>MVQRDAAAASIPARVDAARPAPAFVVQDGVMPWEPLPDAEADVVGLTQALIRIDSSNYGDSPLTMGEAEAAEYCAAMLREAGWDPEVFTTTSPSRAGVYLRVPGTDATAPALLLHGHIDVVPAIASDWSHPPFAAEVDEGFIWGRGAVDMKDMCAMILAVVRAWGRTGVRPRREVVVLFLPDEEAGLRHGSQWLVRNRPDMFERVTEAVGEVGGFSLTVRDDLRLYPIQTAEKGIRWLRLRASGRAGHGSMIHDDNAVTALCAAVTAVSGHSWPVRRTKTVDRFLDELADAYGVDVTGAGIEEVVRTLGTFGALVGATLRNRANPTMLDAGYKHNVIPTEATASIDGRVLPGFEHEFDETIRGLVGDGIVVETVVSDIAIEAPFDTATVDLMASVLRQEDSAARAVPYMISGGTDAKSFSTLGIACYGFSPLKLPADIDYWRMFHGVDERVPVDGLQFGVRVLDRFLRAC</sequence>
<comment type="similarity">
    <text evidence="2">Belongs to the peptidase M20A family.</text>
</comment>
<dbReference type="AlphaFoldDB" id="A0A6J7KN91"/>
<keyword evidence="4" id="KW-0378">Hydrolase</keyword>
<evidence type="ECO:0000256" key="5">
    <source>
        <dbReference type="ARBA" id="ARBA00022833"/>
    </source>
</evidence>
<keyword evidence="3" id="KW-0479">Metal-binding</keyword>
<name>A0A6J7KN91_9ZZZZ</name>
<dbReference type="Gene3D" id="3.40.630.10">
    <property type="entry name" value="Zn peptidases"/>
    <property type="match status" value="1"/>
</dbReference>